<dbReference type="InterPro" id="IPR004839">
    <property type="entry name" value="Aminotransferase_I/II_large"/>
</dbReference>
<dbReference type="EMBL" id="HACG01027172">
    <property type="protein sequence ID" value="CEK74037.1"/>
    <property type="molecule type" value="Transcribed_RNA"/>
</dbReference>
<organism evidence="3">
    <name type="scientific">Arion vulgaris</name>
    <dbReference type="NCBI Taxonomy" id="1028688"/>
    <lineage>
        <taxon>Eukaryota</taxon>
        <taxon>Metazoa</taxon>
        <taxon>Spiralia</taxon>
        <taxon>Lophotrochozoa</taxon>
        <taxon>Mollusca</taxon>
        <taxon>Gastropoda</taxon>
        <taxon>Heterobranchia</taxon>
        <taxon>Euthyneura</taxon>
        <taxon>Panpulmonata</taxon>
        <taxon>Eupulmonata</taxon>
        <taxon>Stylommatophora</taxon>
        <taxon>Helicina</taxon>
        <taxon>Arionoidea</taxon>
        <taxon>Arionidae</taxon>
        <taxon>Arion</taxon>
    </lineage>
</organism>
<dbReference type="GO" id="GO:0008483">
    <property type="term" value="F:transaminase activity"/>
    <property type="evidence" value="ECO:0007669"/>
    <property type="project" value="TreeGrafter"/>
</dbReference>
<sequence length="424" mass="48644">MSDELSKQAQACIKLSSYSGKYFKEVRHNRYHPTENPEGVADLGLAENKMCADLLIEKLSAIAATAESKELMYYEKATGNLGFRQFMKLFIEKMFHAREEINPDHVFITNGVTVVLEDWAFALADPGDYIMVPSPYYYRTKFDIFERPGVLTLNVPLTPLKGDNHGRLTLSAEVLEQVYQTAVSEGKRVRAVMVNNPVNPTGDVIGAEQLTELLNFAHRHKLHVLSNEIYGLSVHDPDVKFTSILELPHPDPERVHFTWGVSKDTGLSGYRCGFVHTRNPAVLQYLNGTLIYFRATGIIQHRLQEFFGDLDWVDRVFFQTMKQRIHARFNDMRTALETYGVHVHPGAGTMFIWADFTKFIPEQTFAGEQWLFHQFLKEKVFIVPGYDYSPDKPGWFRIVFTVDEAVYQEGKKHLITVLKRLQQV</sequence>
<dbReference type="InterPro" id="IPR015422">
    <property type="entry name" value="PyrdxlP-dep_Trfase_small"/>
</dbReference>
<evidence type="ECO:0000313" key="4">
    <source>
        <dbReference type="EMBL" id="CEK74037.1"/>
    </source>
</evidence>
<evidence type="ECO:0000313" key="3">
    <source>
        <dbReference type="EMBL" id="CEK74035.1"/>
    </source>
</evidence>
<proteinExistence type="predicted"/>
<gene>
    <name evidence="3" type="primary">ORF89393</name>
    <name evidence="4" type="synonym">ORF89398</name>
</gene>
<evidence type="ECO:0000256" key="1">
    <source>
        <dbReference type="ARBA" id="ARBA00022898"/>
    </source>
</evidence>
<dbReference type="Pfam" id="PF00155">
    <property type="entry name" value="Aminotran_1_2"/>
    <property type="match status" value="1"/>
</dbReference>
<dbReference type="EMBL" id="HACG01027170">
    <property type="protein sequence ID" value="CEK74035.1"/>
    <property type="molecule type" value="Transcribed_RNA"/>
</dbReference>
<name>A0A0B7A264_9EUPU</name>
<dbReference type="PANTHER" id="PTHR43795:SF39">
    <property type="entry name" value="AMINOTRANSFERASE CLASS I_CLASSII DOMAIN-CONTAINING PROTEIN"/>
    <property type="match status" value="1"/>
</dbReference>
<feature type="domain" description="Aminotransferase class I/classII large" evidence="2">
    <location>
        <begin position="43"/>
        <end position="409"/>
    </location>
</feature>
<dbReference type="InterPro" id="IPR015421">
    <property type="entry name" value="PyrdxlP-dep_Trfase_major"/>
</dbReference>
<keyword evidence="1" id="KW-0663">Pyridoxal phosphate</keyword>
<dbReference type="PANTHER" id="PTHR43795">
    <property type="entry name" value="BIFUNCTIONAL ASPARTATE AMINOTRANSFERASE AND GLUTAMATE/ASPARTATE-PREPHENATE AMINOTRANSFERASE-RELATED"/>
    <property type="match status" value="1"/>
</dbReference>
<dbReference type="Gene3D" id="3.90.1150.10">
    <property type="entry name" value="Aspartate Aminotransferase, domain 1"/>
    <property type="match status" value="1"/>
</dbReference>
<dbReference type="AlphaFoldDB" id="A0A0B7A264"/>
<dbReference type="InterPro" id="IPR050478">
    <property type="entry name" value="Ethylene_sulfur-biosynth"/>
</dbReference>
<protein>
    <recommendedName>
        <fullName evidence="2">Aminotransferase class I/classII large domain-containing protein</fullName>
    </recommendedName>
</protein>
<dbReference type="Gene3D" id="3.40.640.10">
    <property type="entry name" value="Type I PLP-dependent aspartate aminotransferase-like (Major domain)"/>
    <property type="match status" value="1"/>
</dbReference>
<dbReference type="PRINTS" id="PR00753">
    <property type="entry name" value="ACCSYNTHASE"/>
</dbReference>
<dbReference type="SUPFAM" id="SSF53383">
    <property type="entry name" value="PLP-dependent transferases"/>
    <property type="match status" value="1"/>
</dbReference>
<dbReference type="GO" id="GO:0030170">
    <property type="term" value="F:pyridoxal phosphate binding"/>
    <property type="evidence" value="ECO:0007669"/>
    <property type="project" value="InterPro"/>
</dbReference>
<evidence type="ECO:0000259" key="2">
    <source>
        <dbReference type="Pfam" id="PF00155"/>
    </source>
</evidence>
<reference evidence="3" key="1">
    <citation type="submission" date="2014-12" db="EMBL/GenBank/DDBJ databases">
        <title>Insight into the proteome of Arion vulgaris.</title>
        <authorList>
            <person name="Aradska J."/>
            <person name="Bulat T."/>
            <person name="Smidak R."/>
            <person name="Sarate P."/>
            <person name="Gangsoo J."/>
            <person name="Sialana F."/>
            <person name="Bilban M."/>
            <person name="Lubec G."/>
        </authorList>
    </citation>
    <scope>NUCLEOTIDE SEQUENCE</scope>
    <source>
        <tissue evidence="3">Skin</tissue>
    </source>
</reference>
<dbReference type="InterPro" id="IPR015424">
    <property type="entry name" value="PyrdxlP-dep_Trfase"/>
</dbReference>
<dbReference type="GO" id="GO:0006520">
    <property type="term" value="P:amino acid metabolic process"/>
    <property type="evidence" value="ECO:0007669"/>
    <property type="project" value="TreeGrafter"/>
</dbReference>
<accession>A0A0B7A264</accession>
<dbReference type="CDD" id="cd00609">
    <property type="entry name" value="AAT_like"/>
    <property type="match status" value="1"/>
</dbReference>